<evidence type="ECO:0000313" key="3">
    <source>
        <dbReference type="Proteomes" id="UP001187143"/>
    </source>
</evidence>
<dbReference type="EMBL" id="JAWLLD010000001">
    <property type="protein sequence ID" value="MDV7010793.1"/>
    <property type="molecule type" value="Genomic_DNA"/>
</dbReference>
<dbReference type="RefSeq" id="WP_317727102.1">
    <property type="nucleotide sequence ID" value="NZ_JAWLLC010000002.1"/>
</dbReference>
<dbReference type="AlphaFoldDB" id="A0AAE4RAQ6"/>
<accession>A0AAE4RAQ6</accession>
<name>A0AAE4RAQ6_MYCIT</name>
<evidence type="ECO:0000259" key="1">
    <source>
        <dbReference type="Pfam" id="PF10686"/>
    </source>
</evidence>
<comment type="caution">
    <text evidence="2">The sequence shown here is derived from an EMBL/GenBank/DDBJ whole genome shotgun (WGS) entry which is preliminary data.</text>
</comment>
<evidence type="ECO:0000313" key="2">
    <source>
        <dbReference type="EMBL" id="MDV7010793.1"/>
    </source>
</evidence>
<proteinExistence type="predicted"/>
<organism evidence="2 3">
    <name type="scientific">Mycobacterium intracellulare</name>
    <dbReference type="NCBI Taxonomy" id="1767"/>
    <lineage>
        <taxon>Bacteria</taxon>
        <taxon>Bacillati</taxon>
        <taxon>Actinomycetota</taxon>
        <taxon>Actinomycetes</taxon>
        <taxon>Mycobacteriales</taxon>
        <taxon>Mycobacteriaceae</taxon>
        <taxon>Mycobacterium</taxon>
        <taxon>Mycobacterium avium complex (MAC)</taxon>
    </lineage>
</organism>
<gene>
    <name evidence="2" type="ORF">R4F53_00530</name>
</gene>
<sequence>MRRVLVTGSRKWLNRPAIWDVLKAELQQFGGLHVIQGGANGADDIAERWAYGMSQLGYDIKITRLVPDYERWGKKAPLVRNGIMARDGADVCHAFPLKGTGGTRQCMTEAFCYGIPVVNHGYQPHTAEAMEWARCYGSILKGLDV</sequence>
<reference evidence="2" key="1">
    <citation type="submission" date="2023-10" db="EMBL/GenBank/DDBJ databases">
        <title>Characterization and genome sequence of Mycobacterium intracellulare ABSURDO, a novel pathogenic isolate with three colony morphotypes that vary in growth and acid-fastness.</title>
        <authorList>
            <person name="Jude B.A."/>
            <person name="Robinson R.T."/>
        </authorList>
    </citation>
    <scope>NUCLEOTIDE SEQUENCE</scope>
    <source>
        <strain evidence="2">ABSURDO Component B</strain>
    </source>
</reference>
<feature type="domain" description="YspA cpYpsA-related SLOG" evidence="1">
    <location>
        <begin position="3"/>
        <end position="50"/>
    </location>
</feature>
<dbReference type="InterPro" id="IPR019627">
    <property type="entry name" value="YAcAr"/>
</dbReference>
<protein>
    <submittedName>
        <fullName evidence="2">SLOG family protein</fullName>
    </submittedName>
</protein>
<dbReference type="Pfam" id="PF10686">
    <property type="entry name" value="YAcAr"/>
    <property type="match status" value="1"/>
</dbReference>
<dbReference type="Proteomes" id="UP001187143">
    <property type="component" value="Unassembled WGS sequence"/>
</dbReference>